<evidence type="ECO:0000256" key="10">
    <source>
        <dbReference type="ARBA" id="ARBA00022840"/>
    </source>
</evidence>
<evidence type="ECO:0000256" key="14">
    <source>
        <dbReference type="ARBA" id="ARBA00047851"/>
    </source>
</evidence>
<evidence type="ECO:0000256" key="3">
    <source>
        <dbReference type="ARBA" id="ARBA00003814"/>
    </source>
</evidence>
<comment type="catalytic activity">
    <reaction evidence="14">
        <text>2-(2-carboxy-4-methylthiazol-5-yl)ethyl phosphate + 4-amino-2-methyl-5-(diphosphooxymethyl)pyrimidine + 2 H(+) = thiamine phosphate + CO2 + diphosphate</text>
        <dbReference type="Rhea" id="RHEA:47848"/>
        <dbReference type="ChEBI" id="CHEBI:15378"/>
        <dbReference type="ChEBI" id="CHEBI:16526"/>
        <dbReference type="ChEBI" id="CHEBI:33019"/>
        <dbReference type="ChEBI" id="CHEBI:37575"/>
        <dbReference type="ChEBI" id="CHEBI:57841"/>
        <dbReference type="ChEBI" id="CHEBI:62890"/>
        <dbReference type="EC" id="2.5.1.3"/>
    </reaction>
</comment>
<dbReference type="Pfam" id="PF02581">
    <property type="entry name" value="TMP-TENI"/>
    <property type="match status" value="1"/>
</dbReference>
<evidence type="ECO:0000256" key="15">
    <source>
        <dbReference type="ARBA" id="ARBA00047883"/>
    </source>
</evidence>
<dbReference type="Pfam" id="PF02110">
    <property type="entry name" value="HK"/>
    <property type="match status" value="1"/>
</dbReference>
<dbReference type="PRINTS" id="PR01099">
    <property type="entry name" value="HYETHTZKNASE"/>
</dbReference>
<keyword evidence="10" id="KW-0067">ATP-binding</keyword>
<dbReference type="GO" id="GO:0009228">
    <property type="term" value="P:thiamine biosynthetic process"/>
    <property type="evidence" value="ECO:0007669"/>
    <property type="project" value="UniProtKB-KW"/>
</dbReference>
<evidence type="ECO:0000256" key="17">
    <source>
        <dbReference type="ARBA" id="ARBA00061283"/>
    </source>
</evidence>
<dbReference type="UniPathway" id="UPA00060">
    <property type="reaction ID" value="UER00139"/>
</dbReference>
<evidence type="ECO:0000256" key="6">
    <source>
        <dbReference type="ARBA" id="ARBA00022679"/>
    </source>
</evidence>
<dbReference type="GO" id="GO:0004417">
    <property type="term" value="F:hydroxyethylthiazole kinase activity"/>
    <property type="evidence" value="ECO:0007669"/>
    <property type="project" value="UniProtKB-EC"/>
</dbReference>
<keyword evidence="21" id="KW-1185">Reference proteome</keyword>
<dbReference type="PANTHER" id="PTHR20857:SF23">
    <property type="entry name" value="THIAMINE BIOSYNTHETIC BIFUNCTIONAL ENZYME"/>
    <property type="match status" value="1"/>
</dbReference>
<dbReference type="GO" id="GO:0004789">
    <property type="term" value="F:thiamine-phosphate diphosphorylase activity"/>
    <property type="evidence" value="ECO:0007669"/>
    <property type="project" value="UniProtKB-EC"/>
</dbReference>
<sequence>MKPVVDYSLYLVTDSTPAVLGDRDLCHVVCEAIQGGVTLVQYRDKTSDTAVLIETAKKLHTVCKEGNVPLLINDRVDVALAVDCEGVHLGQDDMDAATARMLLGPNKIIGVTACSMEEAYRAACWAGADYLGIGTVFATPTKENTKSIIGISGLRDILVYLGASKNIACRQVPTVCIGGINAGTLQRVVYQSRGGSPKKLDGVAVVSAIIAAKDPKAAASDLKRLFTTDPPFAYNPSFNPDEWETDTQKTILDLVPKIIKKVSEMKPLSHNMTNTVVQNFAANVALSIGASPIMSPNGLEAADLAALAGGLVINMGTAMPGALSNWLAAVTAYNTAGGPVCLDPVGCGATAARRDTVKELLAGGYFDLIKGNESEILTVARARGVVVSGEEQQRGVDSSACATAVQEKAAIVAKLARRERNVILMTGATDYLSDGTLTFAINGGCAYMGMVTGTGCTLGATLAAFMAAWREDRLMAVLAGILLFKIAGQRAGDREDVKGPGTFVPAFLDELYLARKEVVEMYEGVGQFGGKGYPEWLERARVEVVKC</sequence>
<dbReference type="GO" id="GO:0005524">
    <property type="term" value="F:ATP binding"/>
    <property type="evidence" value="ECO:0007669"/>
    <property type="project" value="UniProtKB-KW"/>
</dbReference>
<keyword evidence="18" id="KW-0812">Transmembrane</keyword>
<evidence type="ECO:0000256" key="13">
    <source>
        <dbReference type="ARBA" id="ARBA00047334"/>
    </source>
</evidence>
<comment type="cofactor">
    <cofactor evidence="2">
        <name>Mg(2+)</name>
        <dbReference type="ChEBI" id="CHEBI:18420"/>
    </cofactor>
</comment>
<comment type="catalytic activity">
    <reaction evidence="1">
        <text>5-(2-hydroxyethyl)-4-methylthiazole + ATP = 4-methyl-5-(2-phosphooxyethyl)-thiazole + ADP + H(+)</text>
        <dbReference type="Rhea" id="RHEA:24212"/>
        <dbReference type="ChEBI" id="CHEBI:15378"/>
        <dbReference type="ChEBI" id="CHEBI:17957"/>
        <dbReference type="ChEBI" id="CHEBI:30616"/>
        <dbReference type="ChEBI" id="CHEBI:58296"/>
        <dbReference type="ChEBI" id="CHEBI:456216"/>
        <dbReference type="EC" id="2.7.1.50"/>
    </reaction>
</comment>
<evidence type="ECO:0000256" key="1">
    <source>
        <dbReference type="ARBA" id="ARBA00001771"/>
    </source>
</evidence>
<evidence type="ECO:0000256" key="8">
    <source>
        <dbReference type="ARBA" id="ARBA00022741"/>
    </source>
</evidence>
<dbReference type="Gene3D" id="3.20.20.70">
    <property type="entry name" value="Aldolase class I"/>
    <property type="match status" value="1"/>
</dbReference>
<dbReference type="GO" id="GO:0005737">
    <property type="term" value="C:cytoplasm"/>
    <property type="evidence" value="ECO:0007669"/>
    <property type="project" value="TreeGrafter"/>
</dbReference>
<organism evidence="20 21">
    <name type="scientific">Lepidopterella palustris CBS 459.81</name>
    <dbReference type="NCBI Taxonomy" id="1314670"/>
    <lineage>
        <taxon>Eukaryota</taxon>
        <taxon>Fungi</taxon>
        <taxon>Dikarya</taxon>
        <taxon>Ascomycota</taxon>
        <taxon>Pezizomycotina</taxon>
        <taxon>Dothideomycetes</taxon>
        <taxon>Pleosporomycetidae</taxon>
        <taxon>Mytilinidiales</taxon>
        <taxon>Argynnaceae</taxon>
        <taxon>Lepidopterella</taxon>
    </lineage>
</organism>
<dbReference type="FunFam" id="3.20.20.70:FF:000104">
    <property type="entry name" value="Thiamine biosynthetic bifunctional enzyme"/>
    <property type="match status" value="1"/>
</dbReference>
<gene>
    <name evidence="20" type="ORF">K432DRAFT_384953</name>
</gene>
<dbReference type="InterPro" id="IPR000417">
    <property type="entry name" value="Hyethyz_kinase"/>
</dbReference>
<comment type="pathway">
    <text evidence="5">Cofactor biosynthesis; thiamine diphosphate biosynthesis; thiamine phosphate from 4-amino-2-methyl-5-diphosphomethylpyrimidine and 4-methyl-5-(2-phosphoethyl)-thiazole: step 1/1.</text>
</comment>
<evidence type="ECO:0000256" key="12">
    <source>
        <dbReference type="ARBA" id="ARBA00022977"/>
    </source>
</evidence>
<keyword evidence="12" id="KW-0784">Thiamine biosynthesis</keyword>
<dbReference type="CDD" id="cd01170">
    <property type="entry name" value="THZ_kinase"/>
    <property type="match status" value="1"/>
</dbReference>
<keyword evidence="11" id="KW-0460">Magnesium</keyword>
<evidence type="ECO:0000256" key="18">
    <source>
        <dbReference type="SAM" id="Phobius"/>
    </source>
</evidence>
<evidence type="ECO:0000313" key="21">
    <source>
        <dbReference type="Proteomes" id="UP000250266"/>
    </source>
</evidence>
<evidence type="ECO:0000256" key="9">
    <source>
        <dbReference type="ARBA" id="ARBA00022777"/>
    </source>
</evidence>
<keyword evidence="9" id="KW-0418">Kinase</keyword>
<comment type="catalytic activity">
    <reaction evidence="13">
        <text>4-methyl-5-(2-phosphooxyethyl)-thiazole + 4-amino-2-methyl-5-(diphosphooxymethyl)pyrimidine + H(+) = thiamine phosphate + diphosphate</text>
        <dbReference type="Rhea" id="RHEA:22328"/>
        <dbReference type="ChEBI" id="CHEBI:15378"/>
        <dbReference type="ChEBI" id="CHEBI:33019"/>
        <dbReference type="ChEBI" id="CHEBI:37575"/>
        <dbReference type="ChEBI" id="CHEBI:57841"/>
        <dbReference type="ChEBI" id="CHEBI:58296"/>
        <dbReference type="EC" id="2.5.1.3"/>
    </reaction>
</comment>
<comment type="pathway">
    <text evidence="4">Cofactor biosynthesis; thiamine diphosphate biosynthesis; 4-methyl-5-(2-phosphoethyl)-thiazole from 5-(2-hydroxyethyl)-4-methylthiazole: step 1/1.</text>
</comment>
<dbReference type="PANTHER" id="PTHR20857">
    <property type="entry name" value="THIAMINE-PHOSPHATE PYROPHOSPHORYLASE"/>
    <property type="match status" value="1"/>
</dbReference>
<evidence type="ECO:0000256" key="11">
    <source>
        <dbReference type="ARBA" id="ARBA00022842"/>
    </source>
</evidence>
<dbReference type="InterPro" id="IPR022998">
    <property type="entry name" value="ThiamineP_synth_TenI"/>
</dbReference>
<evidence type="ECO:0000256" key="16">
    <source>
        <dbReference type="ARBA" id="ARBA00061146"/>
    </source>
</evidence>
<reference evidence="20 21" key="1">
    <citation type="journal article" date="2016" name="Nat. Commun.">
        <title>Ectomycorrhizal ecology is imprinted in the genome of the dominant symbiotic fungus Cenococcum geophilum.</title>
        <authorList>
            <consortium name="DOE Joint Genome Institute"/>
            <person name="Peter M."/>
            <person name="Kohler A."/>
            <person name="Ohm R.A."/>
            <person name="Kuo A."/>
            <person name="Krutzmann J."/>
            <person name="Morin E."/>
            <person name="Arend M."/>
            <person name="Barry K.W."/>
            <person name="Binder M."/>
            <person name="Choi C."/>
            <person name="Clum A."/>
            <person name="Copeland A."/>
            <person name="Grisel N."/>
            <person name="Haridas S."/>
            <person name="Kipfer T."/>
            <person name="LaButti K."/>
            <person name="Lindquist E."/>
            <person name="Lipzen A."/>
            <person name="Maire R."/>
            <person name="Meier B."/>
            <person name="Mihaltcheva S."/>
            <person name="Molinier V."/>
            <person name="Murat C."/>
            <person name="Poggeler S."/>
            <person name="Quandt C.A."/>
            <person name="Sperisen C."/>
            <person name="Tritt A."/>
            <person name="Tisserant E."/>
            <person name="Crous P.W."/>
            <person name="Henrissat B."/>
            <person name="Nehls U."/>
            <person name="Egli S."/>
            <person name="Spatafora J.W."/>
            <person name="Grigoriev I.V."/>
            <person name="Martin F.M."/>
        </authorList>
    </citation>
    <scope>NUCLEOTIDE SEQUENCE [LARGE SCALE GENOMIC DNA]</scope>
    <source>
        <strain evidence="20 21">CBS 459.81</strain>
    </source>
</reference>
<keyword evidence="18" id="KW-0472">Membrane</keyword>
<dbReference type="NCBIfam" id="NF006830">
    <property type="entry name" value="PRK09355.1"/>
    <property type="match status" value="1"/>
</dbReference>
<evidence type="ECO:0000259" key="19">
    <source>
        <dbReference type="Pfam" id="PF02581"/>
    </source>
</evidence>
<dbReference type="Proteomes" id="UP000250266">
    <property type="component" value="Unassembled WGS sequence"/>
</dbReference>
<evidence type="ECO:0000256" key="7">
    <source>
        <dbReference type="ARBA" id="ARBA00022723"/>
    </source>
</evidence>
<evidence type="ECO:0000256" key="4">
    <source>
        <dbReference type="ARBA" id="ARBA00004868"/>
    </source>
</evidence>
<dbReference type="OrthoDB" id="4994at2759"/>
<comment type="function">
    <text evidence="3">Condenses 4-methyl-5-(beta-hydroxyethyl)thiazole monophosphate (THZ-P) and 2-methyl-4-amino-5-hydroxymethyl pyrimidine pyrophosphate (HMP-PP) to form thiamine monophosphate (TMP).</text>
</comment>
<keyword evidence="6" id="KW-0808">Transferase</keyword>
<keyword evidence="18" id="KW-1133">Transmembrane helix</keyword>
<feature type="transmembrane region" description="Helical" evidence="18">
    <location>
        <begin position="446"/>
        <end position="469"/>
    </location>
</feature>
<evidence type="ECO:0000256" key="5">
    <source>
        <dbReference type="ARBA" id="ARBA00005165"/>
    </source>
</evidence>
<comment type="similarity">
    <text evidence="17">In the N-terminal section; belongs to the thiamine-phosphate synthase family.</text>
</comment>
<dbReference type="GO" id="GO:0009229">
    <property type="term" value="P:thiamine diphosphate biosynthetic process"/>
    <property type="evidence" value="ECO:0007669"/>
    <property type="project" value="UniProtKB-UniPathway"/>
</dbReference>
<evidence type="ECO:0000313" key="20">
    <source>
        <dbReference type="EMBL" id="OCK77099.1"/>
    </source>
</evidence>
<dbReference type="CDD" id="cd00564">
    <property type="entry name" value="TMP_TenI"/>
    <property type="match status" value="1"/>
</dbReference>
<dbReference type="SUPFAM" id="SSF51391">
    <property type="entry name" value="Thiamin phosphate synthase"/>
    <property type="match status" value="1"/>
</dbReference>
<comment type="similarity">
    <text evidence="16">In the C-terminal section; belongs to the Thz kinase family.</text>
</comment>
<dbReference type="NCBIfam" id="TIGR00693">
    <property type="entry name" value="thiE"/>
    <property type="match status" value="1"/>
</dbReference>
<dbReference type="HAMAP" id="MF_00228">
    <property type="entry name" value="Thz_kinase"/>
    <property type="match status" value="1"/>
</dbReference>
<dbReference type="AlphaFoldDB" id="A0A8E2JC48"/>
<dbReference type="Gene3D" id="3.40.1190.20">
    <property type="match status" value="1"/>
</dbReference>
<dbReference type="HAMAP" id="MF_00097">
    <property type="entry name" value="TMP_synthase"/>
    <property type="match status" value="1"/>
</dbReference>
<comment type="catalytic activity">
    <reaction evidence="15">
        <text>2-[(2R,5Z)-2-carboxy-4-methylthiazol-5(2H)-ylidene]ethyl phosphate + 4-amino-2-methyl-5-(diphosphooxymethyl)pyrimidine + 2 H(+) = thiamine phosphate + CO2 + diphosphate</text>
        <dbReference type="Rhea" id="RHEA:47844"/>
        <dbReference type="ChEBI" id="CHEBI:15378"/>
        <dbReference type="ChEBI" id="CHEBI:16526"/>
        <dbReference type="ChEBI" id="CHEBI:33019"/>
        <dbReference type="ChEBI" id="CHEBI:37575"/>
        <dbReference type="ChEBI" id="CHEBI:57841"/>
        <dbReference type="ChEBI" id="CHEBI:62899"/>
        <dbReference type="EC" id="2.5.1.3"/>
    </reaction>
</comment>
<proteinExistence type="inferred from homology"/>
<dbReference type="InterPro" id="IPR036206">
    <property type="entry name" value="ThiamineP_synth_sf"/>
</dbReference>
<dbReference type="SUPFAM" id="SSF53613">
    <property type="entry name" value="Ribokinase-like"/>
    <property type="match status" value="1"/>
</dbReference>
<feature type="domain" description="Thiamine phosphate synthase/TenI" evidence="19">
    <location>
        <begin position="9"/>
        <end position="209"/>
    </location>
</feature>
<dbReference type="InterPro" id="IPR034291">
    <property type="entry name" value="TMP_synthase"/>
</dbReference>
<name>A0A8E2JC48_9PEZI</name>
<evidence type="ECO:0000256" key="2">
    <source>
        <dbReference type="ARBA" id="ARBA00001946"/>
    </source>
</evidence>
<dbReference type="GO" id="GO:0000287">
    <property type="term" value="F:magnesium ion binding"/>
    <property type="evidence" value="ECO:0007669"/>
    <property type="project" value="InterPro"/>
</dbReference>
<dbReference type="EMBL" id="KV745155">
    <property type="protein sequence ID" value="OCK77099.1"/>
    <property type="molecule type" value="Genomic_DNA"/>
</dbReference>
<protein>
    <submittedName>
        <fullName evidence="20">TMP-TENI-domain-containing protein</fullName>
    </submittedName>
</protein>
<dbReference type="InterPro" id="IPR029056">
    <property type="entry name" value="Ribokinase-like"/>
</dbReference>
<dbReference type="InterPro" id="IPR013785">
    <property type="entry name" value="Aldolase_TIM"/>
</dbReference>
<keyword evidence="7" id="KW-0479">Metal-binding</keyword>
<keyword evidence="8" id="KW-0547">Nucleotide-binding</keyword>
<accession>A0A8E2JC48</accession>